<dbReference type="InterPro" id="IPR021365">
    <property type="entry name" value="DUF2891"/>
</dbReference>
<proteinExistence type="predicted"/>
<dbReference type="Pfam" id="PF11199">
    <property type="entry name" value="DUF2891"/>
    <property type="match status" value="1"/>
</dbReference>
<dbReference type="Proteomes" id="UP001596512">
    <property type="component" value="Unassembled WGS sequence"/>
</dbReference>
<comment type="caution">
    <text evidence="1">The sequence shown here is derived from an EMBL/GenBank/DDBJ whole genome shotgun (WGS) entry which is preliminary data.</text>
</comment>
<reference evidence="2" key="1">
    <citation type="journal article" date="2019" name="Int. J. Syst. Evol. Microbiol.">
        <title>The Global Catalogue of Microorganisms (GCM) 10K type strain sequencing project: providing services to taxonomists for standard genome sequencing and annotation.</title>
        <authorList>
            <consortium name="The Broad Institute Genomics Platform"/>
            <consortium name="The Broad Institute Genome Sequencing Center for Infectious Disease"/>
            <person name="Wu L."/>
            <person name="Ma J."/>
        </authorList>
    </citation>
    <scope>NUCLEOTIDE SEQUENCE [LARGE SCALE GENOMIC DNA]</scope>
    <source>
        <strain evidence="2">JCM 17695</strain>
    </source>
</reference>
<protein>
    <submittedName>
        <fullName evidence="1">DUF2891 domain-containing protein</fullName>
    </submittedName>
</protein>
<name>A0ABW2TK74_9PSEU</name>
<gene>
    <name evidence="1" type="ORF">ACFQV2_08475</name>
</gene>
<organism evidence="1 2">
    <name type="scientific">Actinokineospora soli</name>
    <dbReference type="NCBI Taxonomy" id="1048753"/>
    <lineage>
        <taxon>Bacteria</taxon>
        <taxon>Bacillati</taxon>
        <taxon>Actinomycetota</taxon>
        <taxon>Actinomycetes</taxon>
        <taxon>Pseudonocardiales</taxon>
        <taxon>Pseudonocardiaceae</taxon>
        <taxon>Actinokineospora</taxon>
    </lineage>
</organism>
<keyword evidence="2" id="KW-1185">Reference proteome</keyword>
<dbReference type="EMBL" id="JBHTEY010000004">
    <property type="protein sequence ID" value="MFC7613628.1"/>
    <property type="molecule type" value="Genomic_DNA"/>
</dbReference>
<evidence type="ECO:0000313" key="1">
    <source>
        <dbReference type="EMBL" id="MFC7613628.1"/>
    </source>
</evidence>
<sequence>MDWGDLLAERADELARTAVDSIGRDFPYHLRHLMQGPGDHPAHPRDVHPSFHGSFDWHSCLEMHWVLVRLHESELDVPRDDIAALLDERLAVEPLAREAEYCAANPGHSRPYGLAWALWLAHDARDSRWAAALEPLASVVAANFKAWLPKLTYPVRQGMHANTAFALSRMLPYAEARDPELHRLVVETALRMFAGDTDYPARYEPSGFDFLSPALTEAELMASVSPDFPEWFARFLPDPSALFTPATVSDSSDGLIAHLHGLNLSRAWAFRRLAAVLSDSSFESAARVHADASLSHVSGDDFMVEHWLACYALLMLDAR</sequence>
<accession>A0ABW2TK74</accession>
<evidence type="ECO:0000313" key="2">
    <source>
        <dbReference type="Proteomes" id="UP001596512"/>
    </source>
</evidence>